<dbReference type="GO" id="GO:0005886">
    <property type="term" value="C:plasma membrane"/>
    <property type="evidence" value="ECO:0007669"/>
    <property type="project" value="UniProtKB-SubCell"/>
</dbReference>
<dbReference type="Proteomes" id="UP000095658">
    <property type="component" value="Unassembled WGS sequence"/>
</dbReference>
<dbReference type="OrthoDB" id="2556857at2"/>
<gene>
    <name evidence="8" type="ORF">BA724_12275</name>
</gene>
<dbReference type="InterPro" id="IPR028082">
    <property type="entry name" value="Peripla_BP_I"/>
</dbReference>
<keyword evidence="3" id="KW-1003">Cell membrane</keyword>
<evidence type="ECO:0000313" key="9">
    <source>
        <dbReference type="Proteomes" id="UP000095658"/>
    </source>
</evidence>
<comment type="subcellular location">
    <subcellularLocation>
        <location evidence="1">Cell membrane</location>
        <topology evidence="1">Lipid-anchor</topology>
    </subcellularLocation>
</comment>
<dbReference type="RefSeq" id="WP_069939641.1">
    <property type="nucleotide sequence ID" value="NZ_MAMP01000024.1"/>
</dbReference>
<dbReference type="PANTHER" id="PTHR34296:SF2">
    <property type="entry name" value="ABC TRANSPORTER GUANOSINE-BINDING PROTEIN NUPN"/>
    <property type="match status" value="1"/>
</dbReference>
<dbReference type="CDD" id="cd06353">
    <property type="entry name" value="PBP1_Med-like"/>
    <property type="match status" value="1"/>
</dbReference>
<dbReference type="Gene3D" id="3.40.50.2300">
    <property type="match status" value="2"/>
</dbReference>
<dbReference type="EMBL" id="MAMP01000024">
    <property type="protein sequence ID" value="OES43863.1"/>
    <property type="molecule type" value="Genomic_DNA"/>
</dbReference>
<reference evidence="8 9" key="1">
    <citation type="submission" date="2016-06" db="EMBL/GenBank/DDBJ databases">
        <title>Domibacillus iocasae genome sequencing.</title>
        <authorList>
            <person name="Verma A."/>
            <person name="Pal Y."/>
            <person name="Ojha A.K."/>
            <person name="Krishnamurthi S."/>
        </authorList>
    </citation>
    <scope>NUCLEOTIDE SEQUENCE [LARGE SCALE GENOMIC DNA]</scope>
    <source>
        <strain evidence="8 9">DSM 29979</strain>
    </source>
</reference>
<protein>
    <submittedName>
        <fullName evidence="8">BMP family ABC transporter substrate-binding protein</fullName>
    </submittedName>
</protein>
<evidence type="ECO:0000256" key="3">
    <source>
        <dbReference type="ARBA" id="ARBA00022475"/>
    </source>
</evidence>
<name>A0A1E7DLD6_9BACI</name>
<evidence type="ECO:0000256" key="5">
    <source>
        <dbReference type="ARBA" id="ARBA00023136"/>
    </source>
</evidence>
<keyword evidence="6" id="KW-0449">Lipoprotein</keyword>
<accession>A0A1E7DLD6</accession>
<comment type="similarity">
    <text evidence="2">Belongs to the BMP lipoprotein family.</text>
</comment>
<evidence type="ECO:0000256" key="1">
    <source>
        <dbReference type="ARBA" id="ARBA00004193"/>
    </source>
</evidence>
<keyword evidence="5" id="KW-0472">Membrane</keyword>
<proteinExistence type="inferred from homology"/>
<dbReference type="SUPFAM" id="SSF53822">
    <property type="entry name" value="Periplasmic binding protein-like I"/>
    <property type="match status" value="1"/>
</dbReference>
<comment type="caution">
    <text evidence="8">The sequence shown here is derived from an EMBL/GenBank/DDBJ whole genome shotgun (WGS) entry which is preliminary data.</text>
</comment>
<feature type="domain" description="ABC transporter substrate-binding protein PnrA-like" evidence="7">
    <location>
        <begin position="45"/>
        <end position="327"/>
    </location>
</feature>
<dbReference type="AlphaFoldDB" id="A0A1E7DLD6"/>
<keyword evidence="4" id="KW-0732">Signal</keyword>
<dbReference type="PANTHER" id="PTHR34296">
    <property type="entry name" value="TRANSCRIPTIONAL ACTIVATOR PROTEIN MED"/>
    <property type="match status" value="1"/>
</dbReference>
<keyword evidence="9" id="KW-1185">Reference proteome</keyword>
<dbReference type="STRING" id="1714016.BA724_12275"/>
<evidence type="ECO:0000313" key="8">
    <source>
        <dbReference type="EMBL" id="OES43863.1"/>
    </source>
</evidence>
<sequence>MLMFKQGRLILAGAFVAAFTIIVMVSLKAEEIINKETDVRKESQVKVCILTADAIEDQSWSSLAYKGMLQIEDQFPVEAELVSEIRSEVQMREIIDQAVQRGVKVIIGHGREYARPFDEAAADYPDVQFAHLNGEAKRNNHTAYTYNQNSIEIERIAALAVSMKTKTNKIGLIDPVEDRLFHPGFEKGLKQFAPEAEFYYKVVGDWEDGTKAVQIAKEMIDGGVDVLYSRGNEFNRAVINYALKQGVYVIGYMDNQSYIGEEVVLTSIVNDIPQVYEAIMNDYFSKEGMPGGIAMLTNEEGVYSLAPLGPMYTEKEKQRIQAEIDKLN</sequence>
<evidence type="ECO:0000256" key="6">
    <source>
        <dbReference type="ARBA" id="ARBA00023288"/>
    </source>
</evidence>
<evidence type="ECO:0000256" key="4">
    <source>
        <dbReference type="ARBA" id="ARBA00022729"/>
    </source>
</evidence>
<organism evidence="8 9">
    <name type="scientific">Domibacillus iocasae</name>
    <dbReference type="NCBI Taxonomy" id="1714016"/>
    <lineage>
        <taxon>Bacteria</taxon>
        <taxon>Bacillati</taxon>
        <taxon>Bacillota</taxon>
        <taxon>Bacilli</taxon>
        <taxon>Bacillales</taxon>
        <taxon>Bacillaceae</taxon>
        <taxon>Domibacillus</taxon>
    </lineage>
</organism>
<dbReference type="InterPro" id="IPR050957">
    <property type="entry name" value="BMP_lipoprotein"/>
</dbReference>
<evidence type="ECO:0000256" key="2">
    <source>
        <dbReference type="ARBA" id="ARBA00008610"/>
    </source>
</evidence>
<dbReference type="Pfam" id="PF02608">
    <property type="entry name" value="Bmp"/>
    <property type="match status" value="1"/>
</dbReference>
<evidence type="ECO:0000259" key="7">
    <source>
        <dbReference type="Pfam" id="PF02608"/>
    </source>
</evidence>
<dbReference type="InterPro" id="IPR003760">
    <property type="entry name" value="PnrA-like"/>
</dbReference>